<sequence>MPNVLNADASIGCGHGGTVQLGAGAATLTAGGAKVLVAGDLDGRPISGCGTKPAPGGIVPCTAVVSVTGGMAATLSDGGRAALLDTVTGLTNGNPPGTLVVLSPGQTILRAR</sequence>
<keyword evidence="2" id="KW-1185">Reference proteome</keyword>
<gene>
    <name evidence="1" type="ORF">OUY24_19445</name>
</gene>
<organism evidence="1 2">
    <name type="scientific">Nonomuraea ferruginea</name>
    <dbReference type="NCBI Taxonomy" id="46174"/>
    <lineage>
        <taxon>Bacteria</taxon>
        <taxon>Bacillati</taxon>
        <taxon>Actinomycetota</taxon>
        <taxon>Actinomycetes</taxon>
        <taxon>Streptosporangiales</taxon>
        <taxon>Streptosporangiaceae</taxon>
        <taxon>Nonomuraea</taxon>
    </lineage>
</organism>
<evidence type="ECO:0000313" key="1">
    <source>
        <dbReference type="EMBL" id="MDA0642808.1"/>
    </source>
</evidence>
<comment type="caution">
    <text evidence="1">The sequence shown here is derived from an EMBL/GenBank/DDBJ whole genome shotgun (WGS) entry which is preliminary data.</text>
</comment>
<evidence type="ECO:0000313" key="2">
    <source>
        <dbReference type="Proteomes" id="UP001212498"/>
    </source>
</evidence>
<protein>
    <submittedName>
        <fullName evidence="1">Uncharacterized protein</fullName>
    </submittedName>
</protein>
<proteinExistence type="predicted"/>
<dbReference type="Proteomes" id="UP001212498">
    <property type="component" value="Unassembled WGS sequence"/>
</dbReference>
<accession>A0ABT4SZY1</accession>
<name>A0ABT4SZY1_9ACTN</name>
<dbReference type="RefSeq" id="WP_271277257.1">
    <property type="nucleotide sequence ID" value="NZ_BAABFD010000016.1"/>
</dbReference>
<reference evidence="1 2" key="1">
    <citation type="submission" date="2022-11" db="EMBL/GenBank/DDBJ databases">
        <title>Nonomuraea corallina sp. nov., a new species of the genus Nonomuraea isolated from sea side sediment in Thai sea.</title>
        <authorList>
            <person name="Ngamcharungchit C."/>
            <person name="Matsumoto A."/>
            <person name="Suriyachadkun C."/>
            <person name="Panbangred W."/>
            <person name="Inahashi Y."/>
            <person name="Intra B."/>
        </authorList>
    </citation>
    <scope>NUCLEOTIDE SEQUENCE [LARGE SCALE GENOMIC DNA]</scope>
    <source>
        <strain evidence="1 2">DSM 43553</strain>
    </source>
</reference>
<dbReference type="EMBL" id="JAPNUD010000051">
    <property type="protein sequence ID" value="MDA0642808.1"/>
    <property type="molecule type" value="Genomic_DNA"/>
</dbReference>